<reference evidence="8" key="1">
    <citation type="journal article" date="2019" name="Int. J. Syst. Evol. Microbiol.">
        <title>The Global Catalogue of Microorganisms (GCM) 10K type strain sequencing project: providing services to taxonomists for standard genome sequencing and annotation.</title>
        <authorList>
            <consortium name="The Broad Institute Genomics Platform"/>
            <consortium name="The Broad Institute Genome Sequencing Center for Infectious Disease"/>
            <person name="Wu L."/>
            <person name="Ma J."/>
        </authorList>
    </citation>
    <scope>NUCLEOTIDE SEQUENCE [LARGE SCALE GENOMIC DNA]</scope>
    <source>
        <strain evidence="8">NBRC 15640</strain>
    </source>
</reference>
<comment type="caution">
    <text evidence="7">The sequence shown here is derived from an EMBL/GenBank/DDBJ whole genome shotgun (WGS) entry which is preliminary data.</text>
</comment>
<keyword evidence="5 6" id="KW-0472">Membrane</keyword>
<dbReference type="Proteomes" id="UP001156690">
    <property type="component" value="Unassembled WGS sequence"/>
</dbReference>
<protein>
    <recommendedName>
        <fullName evidence="9">LysE family translocator</fullName>
    </recommendedName>
</protein>
<keyword evidence="3 6" id="KW-0812">Transmembrane</keyword>
<evidence type="ECO:0000313" key="8">
    <source>
        <dbReference type="Proteomes" id="UP001156690"/>
    </source>
</evidence>
<dbReference type="InterPro" id="IPR001123">
    <property type="entry name" value="LeuE-type"/>
</dbReference>
<dbReference type="RefSeq" id="WP_224055689.1">
    <property type="nucleotide sequence ID" value="NZ_AP025145.1"/>
</dbReference>
<evidence type="ECO:0000256" key="1">
    <source>
        <dbReference type="ARBA" id="ARBA00004651"/>
    </source>
</evidence>
<keyword evidence="2" id="KW-1003">Cell membrane</keyword>
<evidence type="ECO:0000256" key="5">
    <source>
        <dbReference type="ARBA" id="ARBA00023136"/>
    </source>
</evidence>
<gene>
    <name evidence="7" type="ORF">GCM10007932_54500</name>
</gene>
<dbReference type="GO" id="GO:0005886">
    <property type="term" value="C:plasma membrane"/>
    <property type="evidence" value="ECO:0007669"/>
    <property type="project" value="UniProtKB-SubCell"/>
</dbReference>
<dbReference type="AlphaFoldDB" id="A0AAV5NZX7"/>
<keyword evidence="4 6" id="KW-1133">Transmembrane helix</keyword>
<evidence type="ECO:0000256" key="6">
    <source>
        <dbReference type="SAM" id="Phobius"/>
    </source>
</evidence>
<comment type="subcellular location">
    <subcellularLocation>
        <location evidence="1">Cell membrane</location>
        <topology evidence="1">Multi-pass membrane protein</topology>
    </subcellularLocation>
</comment>
<dbReference type="Pfam" id="PF01810">
    <property type="entry name" value="LysE"/>
    <property type="match status" value="1"/>
</dbReference>
<evidence type="ECO:0000256" key="2">
    <source>
        <dbReference type="ARBA" id="ARBA00022475"/>
    </source>
</evidence>
<organism evidence="7 8">
    <name type="scientific">Vibrio penaeicida</name>
    <dbReference type="NCBI Taxonomy" id="104609"/>
    <lineage>
        <taxon>Bacteria</taxon>
        <taxon>Pseudomonadati</taxon>
        <taxon>Pseudomonadota</taxon>
        <taxon>Gammaproteobacteria</taxon>
        <taxon>Vibrionales</taxon>
        <taxon>Vibrionaceae</taxon>
        <taxon>Vibrio</taxon>
    </lineage>
</organism>
<proteinExistence type="predicted"/>
<feature type="transmembrane region" description="Helical" evidence="6">
    <location>
        <begin position="181"/>
        <end position="199"/>
    </location>
</feature>
<dbReference type="GO" id="GO:0033228">
    <property type="term" value="P:cysteine export across plasma membrane"/>
    <property type="evidence" value="ECO:0007669"/>
    <property type="project" value="TreeGrafter"/>
</dbReference>
<keyword evidence="8" id="KW-1185">Reference proteome</keyword>
<sequence length="200" mass="21038">MESLVLSMIVFAFAGAATPGPVNIIAAASGAQYGLRKASVYVVGASVSYAIVVLLSGLTIGSLLLTLPAFTFYLKLVGSAFLIYLAYKIATASPEPLKATNIGQHAPGFGKGALTQVLNPKAWLYASSGVSLFVAGSSTEDLHLPLFVTISLVVCLFGVGIWACFGQAIGQWLNSAQRQRAFNWTMGLLLTATVIGMWWS</sequence>
<feature type="transmembrane region" description="Helical" evidence="6">
    <location>
        <begin position="72"/>
        <end position="90"/>
    </location>
</feature>
<evidence type="ECO:0000256" key="3">
    <source>
        <dbReference type="ARBA" id="ARBA00022692"/>
    </source>
</evidence>
<dbReference type="PANTHER" id="PTHR30086">
    <property type="entry name" value="ARGININE EXPORTER PROTEIN ARGO"/>
    <property type="match status" value="1"/>
</dbReference>
<dbReference type="PANTHER" id="PTHR30086:SF20">
    <property type="entry name" value="ARGININE EXPORTER PROTEIN ARGO-RELATED"/>
    <property type="match status" value="1"/>
</dbReference>
<accession>A0AAV5NZX7</accession>
<dbReference type="GO" id="GO:0015171">
    <property type="term" value="F:amino acid transmembrane transporter activity"/>
    <property type="evidence" value="ECO:0007669"/>
    <property type="project" value="TreeGrafter"/>
</dbReference>
<evidence type="ECO:0008006" key="9">
    <source>
        <dbReference type="Google" id="ProtNLM"/>
    </source>
</evidence>
<evidence type="ECO:0000256" key="4">
    <source>
        <dbReference type="ARBA" id="ARBA00022989"/>
    </source>
</evidence>
<dbReference type="EMBL" id="BSNX01000075">
    <property type="protein sequence ID" value="GLQ76087.1"/>
    <property type="molecule type" value="Genomic_DNA"/>
</dbReference>
<feature type="transmembrane region" description="Helical" evidence="6">
    <location>
        <begin position="40"/>
        <end position="65"/>
    </location>
</feature>
<feature type="transmembrane region" description="Helical" evidence="6">
    <location>
        <begin position="146"/>
        <end position="169"/>
    </location>
</feature>
<evidence type="ECO:0000313" key="7">
    <source>
        <dbReference type="EMBL" id="GLQ76087.1"/>
    </source>
</evidence>
<name>A0AAV5NZX7_9VIBR</name>